<evidence type="ECO:0000313" key="8">
    <source>
        <dbReference type="Proteomes" id="UP000184388"/>
    </source>
</evidence>
<feature type="modified residue" description="N6-carboxylysine" evidence="3 5">
    <location>
        <position position="161"/>
    </location>
</feature>
<dbReference type="RefSeq" id="WP_107489684.1">
    <property type="nucleotide sequence ID" value="NZ_FRBK01000015.1"/>
</dbReference>
<feature type="binding site" evidence="4">
    <location>
        <position position="41"/>
    </location>
    <ligand>
        <name>Zn(2+)</name>
        <dbReference type="ChEBI" id="CHEBI:29105"/>
        <label>1</label>
    </ligand>
</feature>
<proteinExistence type="inferred from homology"/>
<dbReference type="PIRSF" id="PIRSF016839">
    <property type="entry name" value="PhP"/>
    <property type="match status" value="1"/>
</dbReference>
<keyword evidence="1 4" id="KW-0479">Metal-binding</keyword>
<dbReference type="InterPro" id="IPR032466">
    <property type="entry name" value="Metal_Hydrolase"/>
</dbReference>
<accession>A0A9X8QXE4</accession>
<name>A0A9X8QXE4_9ACTN</name>
<dbReference type="SUPFAM" id="SSF51556">
    <property type="entry name" value="Metallo-dependent hydrolases"/>
    <property type="match status" value="1"/>
</dbReference>
<sequence length="332" mass="34115">MVTPRPASAPGHRTAPAGPTIRTVLGDLAPDRLGVCDAHDHLFLSSPQLPGQELADAAAAGAELHAFRAAGGTAVIQWTPYGMGRHAAELPRLARESGVTIVAATGLHQAAHYGPGVLEGLPADPAALFVTELTEGIGAAGANGATTGDDPEPRPLAGMIKVAGGFHGLDRHARRTMTAAAEAHRATGAAIGIHLELGTGALDVLDLLCGELAVPPDRVILGHLNRSPDPAVHRMAAEAGAYLAFDGPSRANHGTDWRMPDAVAALCDAGFADRILLGGDTTTAAARAVNGGPGMRYLLRRLRPRLELAVGTAAVTRMLTTNPARAFAAEWP</sequence>
<dbReference type="PROSITE" id="PS51347">
    <property type="entry name" value="PHOSPHOTRIESTERASE_2"/>
    <property type="match status" value="1"/>
</dbReference>
<evidence type="ECO:0000313" key="7">
    <source>
        <dbReference type="EMBL" id="SHM84457.1"/>
    </source>
</evidence>
<feature type="binding site" description="via carbamate group" evidence="4">
    <location>
        <position position="161"/>
    </location>
    <ligand>
        <name>Zn(2+)</name>
        <dbReference type="ChEBI" id="CHEBI:29105"/>
        <label>1</label>
    </ligand>
</feature>
<evidence type="ECO:0000256" key="2">
    <source>
        <dbReference type="ARBA" id="ARBA00022801"/>
    </source>
</evidence>
<evidence type="ECO:0000256" key="5">
    <source>
        <dbReference type="PROSITE-ProRule" id="PRU00679"/>
    </source>
</evidence>
<dbReference type="InterPro" id="IPR001559">
    <property type="entry name" value="Phosphotriesterase"/>
</dbReference>
<feature type="binding site" evidence="4">
    <location>
        <position position="39"/>
    </location>
    <ligand>
        <name>Zn(2+)</name>
        <dbReference type="ChEBI" id="CHEBI:29105"/>
        <label>1</label>
    </ligand>
</feature>
<comment type="caution">
    <text evidence="7">The sequence shown here is derived from an EMBL/GenBank/DDBJ whole genome shotgun (WGS) entry which is preliminary data.</text>
</comment>
<dbReference type="Pfam" id="PF02126">
    <property type="entry name" value="PTE"/>
    <property type="match status" value="1"/>
</dbReference>
<feature type="region of interest" description="Disordered" evidence="6">
    <location>
        <begin position="1"/>
        <end position="20"/>
    </location>
</feature>
<dbReference type="PANTHER" id="PTHR10819">
    <property type="entry name" value="PHOSPHOTRIESTERASE-RELATED"/>
    <property type="match status" value="1"/>
</dbReference>
<dbReference type="PANTHER" id="PTHR10819:SF3">
    <property type="entry name" value="PHOSPHOTRIESTERASE-RELATED PROTEIN"/>
    <property type="match status" value="1"/>
</dbReference>
<dbReference type="Proteomes" id="UP000184388">
    <property type="component" value="Unassembled WGS sequence"/>
</dbReference>
<feature type="binding site" description="via carbamate group" evidence="4">
    <location>
        <position position="161"/>
    </location>
    <ligand>
        <name>Zn(2+)</name>
        <dbReference type="ChEBI" id="CHEBI:29105"/>
        <label>2</label>
    </ligand>
</feature>
<keyword evidence="2" id="KW-0378">Hydrolase</keyword>
<feature type="binding site" evidence="4">
    <location>
        <position position="223"/>
    </location>
    <ligand>
        <name>Zn(2+)</name>
        <dbReference type="ChEBI" id="CHEBI:29105"/>
        <label>2</label>
    </ligand>
</feature>
<protein>
    <submittedName>
        <fullName evidence="7">Phosphotriesterase-related protein</fullName>
    </submittedName>
</protein>
<evidence type="ECO:0000256" key="3">
    <source>
        <dbReference type="PIRSR" id="PIRSR601559-50"/>
    </source>
</evidence>
<comment type="similarity">
    <text evidence="5">Belongs to the metallo-dependent hydrolases superfamily. Phosphotriesterase family.</text>
</comment>
<feature type="binding site" evidence="4">
    <location>
        <position position="280"/>
    </location>
    <ligand>
        <name>Zn(2+)</name>
        <dbReference type="ChEBI" id="CHEBI:29105"/>
        <label>1</label>
    </ligand>
</feature>
<reference evidence="8" key="1">
    <citation type="submission" date="2016-11" db="EMBL/GenBank/DDBJ databases">
        <authorList>
            <person name="Jaros S."/>
            <person name="Januszkiewicz K."/>
            <person name="Wedrychowicz H."/>
        </authorList>
    </citation>
    <scope>NUCLEOTIDE SEQUENCE [LARGE SCALE GENOMIC DNA]</scope>
    <source>
        <strain evidence="8">CGMCC 4.3555</strain>
    </source>
</reference>
<comment type="cofactor">
    <cofactor evidence="4">
        <name>a divalent metal cation</name>
        <dbReference type="ChEBI" id="CHEBI:60240"/>
    </cofactor>
    <text evidence="4">Binds 2 divalent metal cations per subunit.</text>
</comment>
<evidence type="ECO:0000256" key="6">
    <source>
        <dbReference type="SAM" id="MobiDB-lite"/>
    </source>
</evidence>
<organism evidence="7 8">
    <name type="scientific">Streptomyces yunnanensis</name>
    <dbReference type="NCBI Taxonomy" id="156453"/>
    <lineage>
        <taxon>Bacteria</taxon>
        <taxon>Bacillati</taxon>
        <taxon>Actinomycetota</taxon>
        <taxon>Actinomycetes</taxon>
        <taxon>Kitasatosporales</taxon>
        <taxon>Streptomycetaceae</taxon>
        <taxon>Streptomyces</taxon>
    </lineage>
</organism>
<dbReference type="GO" id="GO:0008270">
    <property type="term" value="F:zinc ion binding"/>
    <property type="evidence" value="ECO:0007669"/>
    <property type="project" value="InterPro"/>
</dbReference>
<dbReference type="EMBL" id="FRBK01000015">
    <property type="protein sequence ID" value="SHM84457.1"/>
    <property type="molecule type" value="Genomic_DNA"/>
</dbReference>
<evidence type="ECO:0000256" key="4">
    <source>
        <dbReference type="PIRSR" id="PIRSR601559-51"/>
    </source>
</evidence>
<dbReference type="Gene3D" id="3.20.20.140">
    <property type="entry name" value="Metal-dependent hydrolases"/>
    <property type="match status" value="1"/>
</dbReference>
<evidence type="ECO:0000256" key="1">
    <source>
        <dbReference type="ARBA" id="ARBA00022723"/>
    </source>
</evidence>
<gene>
    <name evidence="7" type="ORF">SAMN05216268_11598</name>
</gene>
<dbReference type="GO" id="GO:0016787">
    <property type="term" value="F:hydrolase activity"/>
    <property type="evidence" value="ECO:0007669"/>
    <property type="project" value="UniProtKB-KW"/>
</dbReference>
<dbReference type="AlphaFoldDB" id="A0A9X8QXE4"/>
<feature type="binding site" evidence="4">
    <location>
        <position position="194"/>
    </location>
    <ligand>
        <name>Zn(2+)</name>
        <dbReference type="ChEBI" id="CHEBI:29105"/>
        <label>2</label>
    </ligand>
</feature>